<dbReference type="InterPro" id="IPR023200">
    <property type="entry name" value="RMF_sf"/>
</dbReference>
<keyword evidence="1" id="KW-0963">Cytoplasm</keyword>
<reference evidence="4 5" key="1">
    <citation type="submission" date="2019-09" db="EMBL/GenBank/DDBJ databases">
        <title>YIM 132180 draft genome.</title>
        <authorList>
            <person name="Zhang K."/>
        </authorList>
    </citation>
    <scope>NUCLEOTIDE SEQUENCE [LARGE SCALE GENOMIC DNA]</scope>
    <source>
        <strain evidence="4 5">YIM 132180</strain>
    </source>
</reference>
<proteinExistence type="predicted"/>
<name>A0A7V7PSE1_9HYPH</name>
<dbReference type="RefSeq" id="WP_150968328.1">
    <property type="nucleotide sequence ID" value="NZ_VZDO01000002.1"/>
</dbReference>
<feature type="region of interest" description="Disordered" evidence="3">
    <location>
        <begin position="1"/>
        <end position="24"/>
    </location>
</feature>
<evidence type="ECO:0000256" key="2">
    <source>
        <dbReference type="ARBA" id="ARBA00022845"/>
    </source>
</evidence>
<dbReference type="Gene3D" id="1.10.10.620">
    <property type="entry name" value="ribosome modulation factor like domain"/>
    <property type="match status" value="1"/>
</dbReference>
<sequence length="68" mass="7345">MAIGQWFNEGASAQSAGTDRGACPYRDEDARNEWLSGFDEATKFEAVNAADEADRANLAMTGTNSEVR</sequence>
<evidence type="ECO:0000256" key="1">
    <source>
        <dbReference type="ARBA" id="ARBA00022490"/>
    </source>
</evidence>
<accession>A0A7V7PSE1</accession>
<dbReference type="AlphaFoldDB" id="A0A7V7PSE1"/>
<evidence type="ECO:0008006" key="6">
    <source>
        <dbReference type="Google" id="ProtNLM"/>
    </source>
</evidence>
<evidence type="ECO:0000313" key="5">
    <source>
        <dbReference type="Proteomes" id="UP000432089"/>
    </source>
</evidence>
<dbReference type="Pfam" id="PF04957">
    <property type="entry name" value="RMF"/>
    <property type="match status" value="1"/>
</dbReference>
<dbReference type="EMBL" id="VZDO01000002">
    <property type="protein sequence ID" value="KAB0682069.1"/>
    <property type="molecule type" value="Genomic_DNA"/>
</dbReference>
<dbReference type="GO" id="GO:0006417">
    <property type="term" value="P:regulation of translation"/>
    <property type="evidence" value="ECO:0007669"/>
    <property type="project" value="UniProtKB-KW"/>
</dbReference>
<dbReference type="InterPro" id="IPR007040">
    <property type="entry name" value="Ribosome_modulation_factor"/>
</dbReference>
<dbReference type="NCBIfam" id="NF041886">
    <property type="entry name" value="Rmf_CrpP_fam"/>
    <property type="match status" value="1"/>
</dbReference>
<dbReference type="Proteomes" id="UP000432089">
    <property type="component" value="Unassembled WGS sequence"/>
</dbReference>
<keyword evidence="5" id="KW-1185">Reference proteome</keyword>
<comment type="caution">
    <text evidence="4">The sequence shown here is derived from an EMBL/GenBank/DDBJ whole genome shotgun (WGS) entry which is preliminary data.</text>
</comment>
<organism evidence="4 5">
    <name type="scientific">Plantimonas leprariae</name>
    <dbReference type="NCBI Taxonomy" id="2615207"/>
    <lineage>
        <taxon>Bacteria</taxon>
        <taxon>Pseudomonadati</taxon>
        <taxon>Pseudomonadota</taxon>
        <taxon>Alphaproteobacteria</taxon>
        <taxon>Hyphomicrobiales</taxon>
        <taxon>Aurantimonadaceae</taxon>
        <taxon>Plantimonas</taxon>
    </lineage>
</organism>
<gene>
    <name evidence="4" type="ORF">F6X38_04525</name>
</gene>
<evidence type="ECO:0000256" key="3">
    <source>
        <dbReference type="SAM" id="MobiDB-lite"/>
    </source>
</evidence>
<keyword evidence="2" id="KW-0810">Translation regulation</keyword>
<protein>
    <recommendedName>
        <fullName evidence="6">Ribosome modulation factor</fullName>
    </recommendedName>
</protein>
<evidence type="ECO:0000313" key="4">
    <source>
        <dbReference type="EMBL" id="KAB0682069.1"/>
    </source>
</evidence>